<proteinExistence type="inferred from homology"/>
<dbReference type="Proteomes" id="UP000217545">
    <property type="component" value="Chromosome"/>
</dbReference>
<dbReference type="PIRSF" id="PIRSF010376">
    <property type="entry name" value="IspE"/>
    <property type="match status" value="1"/>
</dbReference>
<dbReference type="AlphaFoldDB" id="A0AAD0EED6"/>
<feature type="active site" evidence="10">
    <location>
        <position position="130"/>
    </location>
</feature>
<evidence type="ECO:0000256" key="10">
    <source>
        <dbReference type="HAMAP-Rule" id="MF_00061"/>
    </source>
</evidence>
<dbReference type="EMBL" id="CP010784">
    <property type="protein sequence ID" value="ATF07206.1"/>
    <property type="molecule type" value="Genomic_DNA"/>
</dbReference>
<evidence type="ECO:0000256" key="6">
    <source>
        <dbReference type="ARBA" id="ARBA00022777"/>
    </source>
</evidence>
<keyword evidence="7 10" id="KW-0067">ATP-binding</keyword>
<dbReference type="GO" id="GO:0016114">
    <property type="term" value="P:terpenoid biosynthetic process"/>
    <property type="evidence" value="ECO:0007669"/>
    <property type="project" value="UniProtKB-UniRule"/>
</dbReference>
<dbReference type="InterPro" id="IPR036554">
    <property type="entry name" value="GHMP_kinase_C_sf"/>
</dbReference>
<dbReference type="NCBIfam" id="TIGR00154">
    <property type="entry name" value="ispE"/>
    <property type="match status" value="1"/>
</dbReference>
<dbReference type="SUPFAM" id="SSF55060">
    <property type="entry name" value="GHMP Kinase, C-terminal domain"/>
    <property type="match status" value="1"/>
</dbReference>
<dbReference type="Gene3D" id="3.30.70.890">
    <property type="entry name" value="GHMP kinase, C-terminal domain"/>
    <property type="match status" value="1"/>
</dbReference>
<dbReference type="Pfam" id="PF08544">
    <property type="entry name" value="GHMP_kinases_C"/>
    <property type="match status" value="1"/>
</dbReference>
<feature type="domain" description="GHMP kinase N-terminal" evidence="11">
    <location>
        <begin position="67"/>
        <end position="130"/>
    </location>
</feature>
<dbReference type="SUPFAM" id="SSF54211">
    <property type="entry name" value="Ribosomal protein S5 domain 2-like"/>
    <property type="match status" value="1"/>
</dbReference>
<evidence type="ECO:0000256" key="1">
    <source>
        <dbReference type="ARBA" id="ARBA00009684"/>
    </source>
</evidence>
<dbReference type="Gene3D" id="3.30.230.10">
    <property type="match status" value="1"/>
</dbReference>
<comment type="catalytic activity">
    <reaction evidence="10">
        <text>4-CDP-2-C-methyl-D-erythritol + ATP = 4-CDP-2-C-methyl-D-erythritol 2-phosphate + ADP + H(+)</text>
        <dbReference type="Rhea" id="RHEA:18437"/>
        <dbReference type="ChEBI" id="CHEBI:15378"/>
        <dbReference type="ChEBI" id="CHEBI:30616"/>
        <dbReference type="ChEBI" id="CHEBI:57823"/>
        <dbReference type="ChEBI" id="CHEBI:57919"/>
        <dbReference type="ChEBI" id="CHEBI:456216"/>
        <dbReference type="EC" id="2.7.1.148"/>
    </reaction>
</comment>
<evidence type="ECO:0000259" key="12">
    <source>
        <dbReference type="Pfam" id="PF08544"/>
    </source>
</evidence>
<sequence length="278" mass="29039">MTVEAFAPAKINLTLHVTGQRADGYHILDSLVVFADIGDRITVASSDERSLQVTGPMAAGVPVDASNLMMKAAALMDPARGAALSLEKNLPPASGIGGGSSDAAATLRALAELWGQPLPGTQEVLPLGADVPVCMSPSTQRMRGIGERLDGLSPLPDCAIVLINPGVSVATPAIFRAMGKRDNPAMPAELPTWDSVGDLAAWLKTQRNDLQPPAIRLEPVIGEVLDALSETAPLYHAMSGSGATCYGLYPTDAEAQAAADWLRGVDADWWVRAGRLLA</sequence>
<evidence type="ECO:0000256" key="3">
    <source>
        <dbReference type="ARBA" id="ARBA00017473"/>
    </source>
</evidence>
<keyword evidence="4 10" id="KW-0808">Transferase</keyword>
<evidence type="ECO:0000256" key="4">
    <source>
        <dbReference type="ARBA" id="ARBA00022679"/>
    </source>
</evidence>
<dbReference type="GO" id="GO:0019288">
    <property type="term" value="P:isopentenyl diphosphate biosynthetic process, methylerythritol 4-phosphate pathway"/>
    <property type="evidence" value="ECO:0007669"/>
    <property type="project" value="UniProtKB-UniRule"/>
</dbReference>
<evidence type="ECO:0000256" key="8">
    <source>
        <dbReference type="ARBA" id="ARBA00023229"/>
    </source>
</evidence>
<evidence type="ECO:0000256" key="5">
    <source>
        <dbReference type="ARBA" id="ARBA00022741"/>
    </source>
</evidence>
<evidence type="ECO:0000259" key="11">
    <source>
        <dbReference type="Pfam" id="PF00288"/>
    </source>
</evidence>
<dbReference type="Pfam" id="PF00288">
    <property type="entry name" value="GHMP_kinases_N"/>
    <property type="match status" value="1"/>
</dbReference>
<dbReference type="GO" id="GO:0005524">
    <property type="term" value="F:ATP binding"/>
    <property type="evidence" value="ECO:0007669"/>
    <property type="project" value="UniProtKB-UniRule"/>
</dbReference>
<comment type="similarity">
    <text evidence="1 10">Belongs to the GHMP kinase family. IspE subfamily.</text>
</comment>
<dbReference type="InterPro" id="IPR020568">
    <property type="entry name" value="Ribosomal_Su5_D2-typ_SF"/>
</dbReference>
<organism evidence="13 14">
    <name type="scientific">Phaeobacter gallaeciensis</name>
    <dbReference type="NCBI Taxonomy" id="60890"/>
    <lineage>
        <taxon>Bacteria</taxon>
        <taxon>Pseudomonadati</taxon>
        <taxon>Pseudomonadota</taxon>
        <taxon>Alphaproteobacteria</taxon>
        <taxon>Rhodobacterales</taxon>
        <taxon>Roseobacteraceae</taxon>
        <taxon>Phaeobacter</taxon>
    </lineage>
</organism>
<accession>A0AAD0EED6</accession>
<evidence type="ECO:0000256" key="9">
    <source>
        <dbReference type="ARBA" id="ARBA00032554"/>
    </source>
</evidence>
<name>A0AAD0EED6_9RHOB</name>
<dbReference type="NCBIfam" id="NF011202">
    <property type="entry name" value="PRK14608.1"/>
    <property type="match status" value="1"/>
</dbReference>
<keyword evidence="8 10" id="KW-0414">Isoprene biosynthesis</keyword>
<feature type="active site" evidence="10">
    <location>
        <position position="10"/>
    </location>
</feature>
<comment type="pathway">
    <text evidence="10">Isoprenoid biosynthesis; isopentenyl diphosphate biosynthesis via DXP pathway; isopentenyl diphosphate from 1-deoxy-D-xylulose 5-phosphate: step 3/6.</text>
</comment>
<gene>
    <name evidence="10" type="primary">ispE</name>
    <name evidence="13" type="ORF">PhaeoP63_03157</name>
</gene>
<dbReference type="InterPro" id="IPR006204">
    <property type="entry name" value="GHMP_kinase_N_dom"/>
</dbReference>
<protein>
    <recommendedName>
        <fullName evidence="3 10">4-diphosphocytidyl-2-C-methyl-D-erythritol kinase</fullName>
        <shortName evidence="10">CMK</shortName>
        <ecNumber evidence="2 10">2.7.1.148</ecNumber>
    </recommendedName>
    <alternativeName>
        <fullName evidence="9 10">4-(cytidine-5'-diphospho)-2-C-methyl-D-erythritol kinase</fullName>
    </alternativeName>
</protein>
<dbReference type="PANTHER" id="PTHR43527:SF2">
    <property type="entry name" value="4-DIPHOSPHOCYTIDYL-2-C-METHYL-D-ERYTHRITOL KINASE, CHLOROPLASTIC"/>
    <property type="match status" value="1"/>
</dbReference>
<reference evidence="13 14" key="1">
    <citation type="journal article" date="2017" name="Front. Microbiol.">
        <title>Phaeobacter piscinae sp. nov., a species of the Roseobacter group and potential aquaculture probiont.</title>
        <authorList>
            <person name="Sonnenschein E.C."/>
            <person name="Phippen C.B.W."/>
            <person name="Nielsen K.F."/>
            <person name="Mateiu R.V."/>
            <person name="Melchiorsen J."/>
            <person name="Gram L."/>
            <person name="Overmann J."/>
            <person name="Freese H.M."/>
        </authorList>
    </citation>
    <scope>NUCLEOTIDE SEQUENCE [LARGE SCALE GENOMIC DNA]</scope>
    <source>
        <strain evidence="13 14">P63</strain>
    </source>
</reference>
<dbReference type="InterPro" id="IPR004424">
    <property type="entry name" value="IspE"/>
</dbReference>
<dbReference type="InterPro" id="IPR013750">
    <property type="entry name" value="GHMP_kinase_C_dom"/>
</dbReference>
<dbReference type="InterPro" id="IPR014721">
    <property type="entry name" value="Ribsml_uS5_D2-typ_fold_subgr"/>
</dbReference>
<feature type="binding site" evidence="10">
    <location>
        <begin position="91"/>
        <end position="101"/>
    </location>
    <ligand>
        <name>ATP</name>
        <dbReference type="ChEBI" id="CHEBI:30616"/>
    </ligand>
</feature>
<evidence type="ECO:0000313" key="13">
    <source>
        <dbReference type="EMBL" id="ATF07206.1"/>
    </source>
</evidence>
<dbReference type="PANTHER" id="PTHR43527">
    <property type="entry name" value="4-DIPHOSPHOCYTIDYL-2-C-METHYL-D-ERYTHRITOL KINASE, CHLOROPLASTIC"/>
    <property type="match status" value="1"/>
</dbReference>
<evidence type="ECO:0000313" key="14">
    <source>
        <dbReference type="Proteomes" id="UP000217545"/>
    </source>
</evidence>
<evidence type="ECO:0000256" key="7">
    <source>
        <dbReference type="ARBA" id="ARBA00022840"/>
    </source>
</evidence>
<feature type="domain" description="GHMP kinase C-terminal" evidence="12">
    <location>
        <begin position="193"/>
        <end position="260"/>
    </location>
</feature>
<keyword evidence="6 10" id="KW-0418">Kinase</keyword>
<comment type="function">
    <text evidence="10">Catalyzes the phosphorylation of the position 2 hydroxy group of 4-diphosphocytidyl-2C-methyl-D-erythritol.</text>
</comment>
<evidence type="ECO:0000256" key="2">
    <source>
        <dbReference type="ARBA" id="ARBA00012052"/>
    </source>
</evidence>
<keyword evidence="5 10" id="KW-0547">Nucleotide-binding</keyword>
<dbReference type="GeneID" id="31847529"/>
<dbReference type="HAMAP" id="MF_00061">
    <property type="entry name" value="IspE"/>
    <property type="match status" value="1"/>
</dbReference>
<dbReference type="RefSeq" id="WP_024098509.1">
    <property type="nucleotide sequence ID" value="NZ_CP010588.1"/>
</dbReference>
<dbReference type="EC" id="2.7.1.148" evidence="2 10"/>
<dbReference type="GO" id="GO:0050515">
    <property type="term" value="F:4-(cytidine 5'-diphospho)-2-C-methyl-D-erythritol kinase activity"/>
    <property type="evidence" value="ECO:0007669"/>
    <property type="project" value="UniProtKB-UniRule"/>
</dbReference>